<dbReference type="CDD" id="cd22162">
    <property type="entry name" value="F-box_AtSKIP3-like"/>
    <property type="match status" value="1"/>
</dbReference>
<sequence length="267" mass="30253">MNKSRIDITKVLPEDCIAFVISKTSPRNACRSSLVSHAFQSAADSDGVWGGCLPSDLQEIISKSDQPSQRLLSTLSKKKLYFYLCHNPILINNGTMSFALEKENGKKRYMVGARSLSIAWGDAPSYWTWEHLPESRFSQVARLKEVWRLDVKGRIEARILSNHTTYAAYFVFKFANPTVGFDKNPVEMNVHFEGSTTSGTKRQAFLDPPKKIRQVVKDREDGWMEVEMAKFINESGDDGTILCGLKEVVHYKYGLIIQGIEFRPGLY</sequence>
<dbReference type="InterPro" id="IPR025886">
    <property type="entry name" value="PP2-like"/>
</dbReference>
<keyword evidence="3" id="KW-1185">Reference proteome</keyword>
<reference evidence="2" key="2">
    <citation type="journal article" date="2023" name="Plants (Basel)">
        <title>Annotation of the Turnera subulata (Passifloraceae) Draft Genome Reveals the S-Locus Evolved after the Divergence of Turneroideae from Passifloroideae in a Stepwise Manner.</title>
        <authorList>
            <person name="Henning P.M."/>
            <person name="Roalson E.H."/>
            <person name="Mir W."/>
            <person name="McCubbin A.G."/>
            <person name="Shore J.S."/>
        </authorList>
    </citation>
    <scope>NUCLEOTIDE SEQUENCE</scope>
    <source>
        <strain evidence="2">F60SS</strain>
    </source>
</reference>
<dbReference type="PANTHER" id="PTHR32278">
    <property type="entry name" value="F-BOX DOMAIN-CONTAINING PROTEIN"/>
    <property type="match status" value="1"/>
</dbReference>
<dbReference type="InterPro" id="IPR036047">
    <property type="entry name" value="F-box-like_dom_sf"/>
</dbReference>
<dbReference type="EMBL" id="JAKUCV010005025">
    <property type="protein sequence ID" value="KAJ4833033.1"/>
    <property type="molecule type" value="Genomic_DNA"/>
</dbReference>
<dbReference type="Pfam" id="PF14299">
    <property type="entry name" value="PP2"/>
    <property type="match status" value="1"/>
</dbReference>
<evidence type="ECO:0000259" key="1">
    <source>
        <dbReference type="Pfam" id="PF00646"/>
    </source>
</evidence>
<evidence type="ECO:0000313" key="3">
    <source>
        <dbReference type="Proteomes" id="UP001141552"/>
    </source>
</evidence>
<dbReference type="OrthoDB" id="1918565at2759"/>
<dbReference type="SUPFAM" id="SSF81383">
    <property type="entry name" value="F-box domain"/>
    <property type="match status" value="1"/>
</dbReference>
<feature type="domain" description="F-box" evidence="1">
    <location>
        <begin position="12"/>
        <end position="49"/>
    </location>
</feature>
<accession>A0A9Q0FKE9</accession>
<dbReference type="PANTHER" id="PTHR32278:SF135">
    <property type="entry name" value="F-BOX PROTEIN PP2-B12"/>
    <property type="match status" value="1"/>
</dbReference>
<proteinExistence type="predicted"/>
<protein>
    <recommendedName>
        <fullName evidence="1">F-box domain-containing protein</fullName>
    </recommendedName>
</protein>
<dbReference type="InterPro" id="IPR001810">
    <property type="entry name" value="F-box_dom"/>
</dbReference>
<reference evidence="2" key="1">
    <citation type="submission" date="2022-02" db="EMBL/GenBank/DDBJ databases">
        <authorList>
            <person name="Henning P.M."/>
            <person name="McCubbin A.G."/>
            <person name="Shore J.S."/>
        </authorList>
    </citation>
    <scope>NUCLEOTIDE SEQUENCE</scope>
    <source>
        <strain evidence="2">F60SS</strain>
        <tissue evidence="2">Leaves</tissue>
    </source>
</reference>
<dbReference type="AlphaFoldDB" id="A0A9Q0FKE9"/>
<dbReference type="Proteomes" id="UP001141552">
    <property type="component" value="Unassembled WGS sequence"/>
</dbReference>
<organism evidence="2 3">
    <name type="scientific">Turnera subulata</name>
    <dbReference type="NCBI Taxonomy" id="218843"/>
    <lineage>
        <taxon>Eukaryota</taxon>
        <taxon>Viridiplantae</taxon>
        <taxon>Streptophyta</taxon>
        <taxon>Embryophyta</taxon>
        <taxon>Tracheophyta</taxon>
        <taxon>Spermatophyta</taxon>
        <taxon>Magnoliopsida</taxon>
        <taxon>eudicotyledons</taxon>
        <taxon>Gunneridae</taxon>
        <taxon>Pentapetalae</taxon>
        <taxon>rosids</taxon>
        <taxon>fabids</taxon>
        <taxon>Malpighiales</taxon>
        <taxon>Passifloraceae</taxon>
        <taxon>Turnera</taxon>
    </lineage>
</organism>
<dbReference type="Pfam" id="PF00646">
    <property type="entry name" value="F-box"/>
    <property type="match status" value="1"/>
</dbReference>
<comment type="caution">
    <text evidence="2">The sequence shown here is derived from an EMBL/GenBank/DDBJ whole genome shotgun (WGS) entry which is preliminary data.</text>
</comment>
<dbReference type="Gene3D" id="1.20.1280.50">
    <property type="match status" value="1"/>
</dbReference>
<gene>
    <name evidence="2" type="ORF">Tsubulata_025989</name>
</gene>
<evidence type="ECO:0000313" key="2">
    <source>
        <dbReference type="EMBL" id="KAJ4833033.1"/>
    </source>
</evidence>
<name>A0A9Q0FKE9_9ROSI</name>